<feature type="domain" description="DUF7791" evidence="1">
    <location>
        <begin position="139"/>
        <end position="276"/>
    </location>
</feature>
<evidence type="ECO:0000313" key="3">
    <source>
        <dbReference type="Proteomes" id="UP001302126"/>
    </source>
</evidence>
<dbReference type="InterPro" id="IPR056693">
    <property type="entry name" value="DUF7791"/>
</dbReference>
<organism evidence="2 3">
    <name type="scientific">Podospora australis</name>
    <dbReference type="NCBI Taxonomy" id="1536484"/>
    <lineage>
        <taxon>Eukaryota</taxon>
        <taxon>Fungi</taxon>
        <taxon>Dikarya</taxon>
        <taxon>Ascomycota</taxon>
        <taxon>Pezizomycotina</taxon>
        <taxon>Sordariomycetes</taxon>
        <taxon>Sordariomycetidae</taxon>
        <taxon>Sordariales</taxon>
        <taxon>Podosporaceae</taxon>
        <taxon>Podospora</taxon>
    </lineage>
</organism>
<sequence>PSDEQTRLMDLIRNIQPHVPLAKLCVSSCPEPLLRKKLENVPSFRIHELTELDIWNYTSNFVRLNLQPLLGASTRDFIDAVCERAEGVFLWVALTLRSLERGLQMGDNPAELHNRLRALPSGLLELYKTMWARLSDDKEIYRQEAARYLNFVLTWQFTSPYESLTILEMLLILNPALRNDVSADDLEFGLFPSKFNSHSDELISRLETRCGCLVEVGPGRRTGVAPSSVKLIHRSVKEFLEESTEGRNLMTSDTSTKFDRIASIFSVLMEIRLLEGYTETKLPHEDRNRMTRNPDFFLGLI</sequence>
<evidence type="ECO:0000259" key="1">
    <source>
        <dbReference type="Pfam" id="PF25053"/>
    </source>
</evidence>
<feature type="non-terminal residue" evidence="2">
    <location>
        <position position="1"/>
    </location>
</feature>
<proteinExistence type="predicted"/>
<accession>A0AAN6WWQ2</accession>
<protein>
    <recommendedName>
        <fullName evidence="1">DUF7791 domain-containing protein</fullName>
    </recommendedName>
</protein>
<dbReference type="AlphaFoldDB" id="A0AAN6WWQ2"/>
<dbReference type="Pfam" id="PF25053">
    <property type="entry name" value="DUF7791"/>
    <property type="match status" value="1"/>
</dbReference>
<dbReference type="PANTHER" id="PTHR10039:SF5">
    <property type="entry name" value="NACHT DOMAIN-CONTAINING PROTEIN"/>
    <property type="match status" value="1"/>
</dbReference>
<reference evidence="2" key="1">
    <citation type="journal article" date="2023" name="Mol. Phylogenet. Evol.">
        <title>Genome-scale phylogeny and comparative genomics of the fungal order Sordariales.</title>
        <authorList>
            <person name="Hensen N."/>
            <person name="Bonometti L."/>
            <person name="Westerberg I."/>
            <person name="Brannstrom I.O."/>
            <person name="Guillou S."/>
            <person name="Cros-Aarteil S."/>
            <person name="Calhoun S."/>
            <person name="Haridas S."/>
            <person name="Kuo A."/>
            <person name="Mondo S."/>
            <person name="Pangilinan J."/>
            <person name="Riley R."/>
            <person name="LaButti K."/>
            <person name="Andreopoulos B."/>
            <person name="Lipzen A."/>
            <person name="Chen C."/>
            <person name="Yan M."/>
            <person name="Daum C."/>
            <person name="Ng V."/>
            <person name="Clum A."/>
            <person name="Steindorff A."/>
            <person name="Ohm R.A."/>
            <person name="Martin F."/>
            <person name="Silar P."/>
            <person name="Natvig D.O."/>
            <person name="Lalanne C."/>
            <person name="Gautier V."/>
            <person name="Ament-Velasquez S.L."/>
            <person name="Kruys A."/>
            <person name="Hutchinson M.I."/>
            <person name="Powell A.J."/>
            <person name="Barry K."/>
            <person name="Miller A.N."/>
            <person name="Grigoriev I.V."/>
            <person name="Debuchy R."/>
            <person name="Gladieux P."/>
            <person name="Hiltunen Thoren M."/>
            <person name="Johannesson H."/>
        </authorList>
    </citation>
    <scope>NUCLEOTIDE SEQUENCE</scope>
    <source>
        <strain evidence="2">PSN309</strain>
    </source>
</reference>
<dbReference type="PANTHER" id="PTHR10039">
    <property type="entry name" value="AMELOGENIN"/>
    <property type="match status" value="1"/>
</dbReference>
<dbReference type="Proteomes" id="UP001302126">
    <property type="component" value="Unassembled WGS sequence"/>
</dbReference>
<reference evidence="2" key="2">
    <citation type="submission" date="2023-05" db="EMBL/GenBank/DDBJ databases">
        <authorList>
            <consortium name="Lawrence Berkeley National Laboratory"/>
            <person name="Steindorff A."/>
            <person name="Hensen N."/>
            <person name="Bonometti L."/>
            <person name="Westerberg I."/>
            <person name="Brannstrom I.O."/>
            <person name="Guillou S."/>
            <person name="Cros-Aarteil S."/>
            <person name="Calhoun S."/>
            <person name="Haridas S."/>
            <person name="Kuo A."/>
            <person name="Mondo S."/>
            <person name="Pangilinan J."/>
            <person name="Riley R."/>
            <person name="Labutti K."/>
            <person name="Andreopoulos B."/>
            <person name="Lipzen A."/>
            <person name="Chen C."/>
            <person name="Yanf M."/>
            <person name="Daum C."/>
            <person name="Ng V."/>
            <person name="Clum A."/>
            <person name="Ohm R."/>
            <person name="Martin F."/>
            <person name="Silar P."/>
            <person name="Natvig D."/>
            <person name="Lalanne C."/>
            <person name="Gautier V."/>
            <person name="Ament-Velasquez S.L."/>
            <person name="Kruys A."/>
            <person name="Hutchinson M.I."/>
            <person name="Powell A.J."/>
            <person name="Barry K."/>
            <person name="Miller A.N."/>
            <person name="Grigoriev I.V."/>
            <person name="Debuchy R."/>
            <person name="Gladieux P."/>
            <person name="Thoren M.H."/>
            <person name="Johannesson H."/>
        </authorList>
    </citation>
    <scope>NUCLEOTIDE SEQUENCE</scope>
    <source>
        <strain evidence="2">PSN309</strain>
    </source>
</reference>
<gene>
    <name evidence="2" type="ORF">QBC35DRAFT_383963</name>
</gene>
<keyword evidence="3" id="KW-1185">Reference proteome</keyword>
<evidence type="ECO:0000313" key="2">
    <source>
        <dbReference type="EMBL" id="KAK4187877.1"/>
    </source>
</evidence>
<name>A0AAN6WWQ2_9PEZI</name>
<comment type="caution">
    <text evidence="2">The sequence shown here is derived from an EMBL/GenBank/DDBJ whole genome shotgun (WGS) entry which is preliminary data.</text>
</comment>
<dbReference type="EMBL" id="MU864396">
    <property type="protein sequence ID" value="KAK4187877.1"/>
    <property type="molecule type" value="Genomic_DNA"/>
</dbReference>